<evidence type="ECO:0000256" key="1">
    <source>
        <dbReference type="ARBA" id="ARBA00009199"/>
    </source>
</evidence>
<proteinExistence type="inferred from homology"/>
<dbReference type="Proteomes" id="UP000005446">
    <property type="component" value="Unassembled WGS sequence"/>
</dbReference>
<keyword evidence="5" id="KW-1185">Reference proteome</keyword>
<evidence type="ECO:0000259" key="3">
    <source>
        <dbReference type="Pfam" id="PF01425"/>
    </source>
</evidence>
<dbReference type="SUPFAM" id="SSF75304">
    <property type="entry name" value="Amidase signature (AS) enzymes"/>
    <property type="match status" value="1"/>
</dbReference>
<dbReference type="InParanoid" id="H0ECK4"/>
<dbReference type="EMBL" id="AGUE01000005">
    <property type="protein sequence ID" value="EHL03745.1"/>
    <property type="molecule type" value="Genomic_DNA"/>
</dbReference>
<reference evidence="4 5" key="1">
    <citation type="journal article" date="2012" name="Eukaryot. Cell">
        <title>Genome sequence of the fungus Glarea lozoyensis: the first genome sequence of a species from the Helotiaceae family.</title>
        <authorList>
            <person name="Youssar L."/>
            <person name="Gruening B.A."/>
            <person name="Erxleben A."/>
            <person name="Guenther S."/>
            <person name="Huettel W."/>
        </authorList>
    </citation>
    <scope>NUCLEOTIDE SEQUENCE [LARGE SCALE GENOMIC DNA]</scope>
    <source>
        <strain evidence="5">ATCC 74030 / MF5533</strain>
    </source>
</reference>
<evidence type="ECO:0000313" key="5">
    <source>
        <dbReference type="Proteomes" id="UP000005446"/>
    </source>
</evidence>
<gene>
    <name evidence="4" type="ORF">M7I_0146</name>
</gene>
<organism evidence="4 5">
    <name type="scientific">Glarea lozoyensis (strain ATCC 74030 / MF5533)</name>
    <dbReference type="NCBI Taxonomy" id="1104152"/>
    <lineage>
        <taxon>Eukaryota</taxon>
        <taxon>Fungi</taxon>
        <taxon>Dikarya</taxon>
        <taxon>Ascomycota</taxon>
        <taxon>Pezizomycotina</taxon>
        <taxon>Leotiomycetes</taxon>
        <taxon>Helotiales</taxon>
        <taxon>Helotiaceae</taxon>
        <taxon>Glarea</taxon>
    </lineage>
</organism>
<protein>
    <submittedName>
        <fullName evidence="4">Putative Acetamidase</fullName>
    </submittedName>
</protein>
<evidence type="ECO:0000256" key="2">
    <source>
        <dbReference type="ARBA" id="ARBA00022801"/>
    </source>
</evidence>
<evidence type="ECO:0000313" key="4">
    <source>
        <dbReference type="EMBL" id="EHL03745.1"/>
    </source>
</evidence>
<name>H0ECK4_GLAL7</name>
<dbReference type="InterPro" id="IPR023631">
    <property type="entry name" value="Amidase_dom"/>
</dbReference>
<dbReference type="AlphaFoldDB" id="H0ECK4"/>
<dbReference type="PANTHER" id="PTHR46072">
    <property type="entry name" value="AMIDASE-RELATED-RELATED"/>
    <property type="match status" value="1"/>
</dbReference>
<dbReference type="InterPro" id="IPR036928">
    <property type="entry name" value="AS_sf"/>
</dbReference>
<feature type="domain" description="Amidase" evidence="3">
    <location>
        <begin position="195"/>
        <end position="337"/>
    </location>
</feature>
<sequence>MAPSGEPPYLAIAARKQAEQKSRIPKEWLLDQKFVDPPQKNVLHIPRASGILTDKELHITESYSAVALTSAIAKNELTALAVTTAFCKRAAIAQQLTNCLTEIMFEDAIARAKWLDSEFQKTGKVVGPLHGLPISLKDSFKVKGYDASIGIASLAFNPATQNSVLVDILLDLGAVVDVSDYAKPWEQDPAVVFGAFDSQGSMSRKPIIGVLRSDGIVRPLPPIAKVLDETSHALRTAGVEVVEIPNDVFKKCNSLANKFFGIDGANFVLDLLEKTGEPLSPWLQNKVARKEQVEVNTLASLRAEREELEREMLGVWRTGDGRVVDVVVCPVAGHPTPGYVLFCHFARVSVDLDREEVYADLIQSRWMEWRGVYE</sequence>
<comment type="caution">
    <text evidence="4">The sequence shown here is derived from an EMBL/GenBank/DDBJ whole genome shotgun (WGS) entry which is preliminary data.</text>
</comment>
<dbReference type="Gene3D" id="3.90.1300.10">
    <property type="entry name" value="Amidase signature (AS) domain"/>
    <property type="match status" value="2"/>
</dbReference>
<dbReference type="OrthoDB" id="6428749at2759"/>
<dbReference type="Pfam" id="PF01425">
    <property type="entry name" value="Amidase"/>
    <property type="match status" value="2"/>
</dbReference>
<dbReference type="HOGENOM" id="CLU_739781_0_0_1"/>
<accession>H0ECK4</accession>
<feature type="domain" description="Amidase" evidence="3">
    <location>
        <begin position="82"/>
        <end position="176"/>
    </location>
</feature>
<dbReference type="GO" id="GO:0016787">
    <property type="term" value="F:hydrolase activity"/>
    <property type="evidence" value="ECO:0007669"/>
    <property type="project" value="UniProtKB-KW"/>
</dbReference>
<comment type="similarity">
    <text evidence="1">Belongs to the amidase family.</text>
</comment>
<keyword evidence="2" id="KW-0378">Hydrolase</keyword>
<dbReference type="PANTHER" id="PTHR46072:SF6">
    <property type="entry name" value="AMIDASE, PUTATIVE (AFU_ORTHOLOGUE AFUA_1G14530)-RELATED"/>
    <property type="match status" value="1"/>
</dbReference>